<protein>
    <submittedName>
        <fullName evidence="4">Phage shock protein PspC (Stress-responsive transcriptional regulator)</fullName>
    </submittedName>
</protein>
<dbReference type="EMBL" id="JBEPSJ010000003">
    <property type="protein sequence ID" value="MET4583042.1"/>
    <property type="molecule type" value="Genomic_DNA"/>
</dbReference>
<dbReference type="Proteomes" id="UP001549257">
    <property type="component" value="Unassembled WGS sequence"/>
</dbReference>
<keyword evidence="2" id="KW-0812">Transmembrane</keyword>
<keyword evidence="2" id="KW-1133">Transmembrane helix</keyword>
<feature type="region of interest" description="Disordered" evidence="1">
    <location>
        <begin position="1"/>
        <end position="60"/>
    </location>
</feature>
<feature type="transmembrane region" description="Helical" evidence="2">
    <location>
        <begin position="149"/>
        <end position="175"/>
    </location>
</feature>
<feature type="transmembrane region" description="Helical" evidence="2">
    <location>
        <begin position="106"/>
        <end position="128"/>
    </location>
</feature>
<evidence type="ECO:0000313" key="5">
    <source>
        <dbReference type="Proteomes" id="UP001549257"/>
    </source>
</evidence>
<name>A0ABV2QQ00_9MICO</name>
<proteinExistence type="predicted"/>
<gene>
    <name evidence="4" type="ORF">ABIE21_002561</name>
</gene>
<dbReference type="RefSeq" id="WP_354025218.1">
    <property type="nucleotide sequence ID" value="NZ_JBEPSJ010000003.1"/>
</dbReference>
<feature type="transmembrane region" description="Helical" evidence="2">
    <location>
        <begin position="380"/>
        <end position="398"/>
    </location>
</feature>
<keyword evidence="2" id="KW-0472">Membrane</keyword>
<organism evidence="4 5">
    <name type="scientific">Conyzicola nivalis</name>
    <dbReference type="NCBI Taxonomy" id="1477021"/>
    <lineage>
        <taxon>Bacteria</taxon>
        <taxon>Bacillati</taxon>
        <taxon>Actinomycetota</taxon>
        <taxon>Actinomycetes</taxon>
        <taxon>Micrococcales</taxon>
        <taxon>Microbacteriaceae</taxon>
        <taxon>Conyzicola</taxon>
    </lineage>
</organism>
<feature type="transmembrane region" description="Helical" evidence="2">
    <location>
        <begin position="354"/>
        <end position="373"/>
    </location>
</feature>
<comment type="caution">
    <text evidence="4">The sequence shown here is derived from an EMBL/GenBank/DDBJ whole genome shotgun (WGS) entry which is preliminary data.</text>
</comment>
<dbReference type="InterPro" id="IPR007168">
    <property type="entry name" value="Phageshock_PspC_N"/>
</dbReference>
<feature type="transmembrane region" description="Helical" evidence="2">
    <location>
        <begin position="323"/>
        <end position="342"/>
    </location>
</feature>
<evidence type="ECO:0000256" key="1">
    <source>
        <dbReference type="SAM" id="MobiDB-lite"/>
    </source>
</evidence>
<dbReference type="Pfam" id="PF04024">
    <property type="entry name" value="PspC"/>
    <property type="match status" value="1"/>
</dbReference>
<feature type="transmembrane region" description="Helical" evidence="2">
    <location>
        <begin position="187"/>
        <end position="205"/>
    </location>
</feature>
<evidence type="ECO:0000259" key="3">
    <source>
        <dbReference type="Pfam" id="PF04024"/>
    </source>
</evidence>
<feature type="domain" description="Phage shock protein PspC N-terminal" evidence="3">
    <location>
        <begin position="79"/>
        <end position="131"/>
    </location>
</feature>
<reference evidence="4 5" key="1">
    <citation type="submission" date="2024-06" db="EMBL/GenBank/DDBJ databases">
        <title>Sorghum-associated microbial communities from plants grown in Nebraska, USA.</title>
        <authorList>
            <person name="Schachtman D."/>
        </authorList>
    </citation>
    <scope>NUCLEOTIDE SEQUENCE [LARGE SCALE GENOMIC DNA]</scope>
    <source>
        <strain evidence="4 5">2857</strain>
    </source>
</reference>
<evidence type="ECO:0000313" key="4">
    <source>
        <dbReference type="EMBL" id="MET4583042.1"/>
    </source>
</evidence>
<feature type="region of interest" description="Disordered" evidence="1">
    <location>
        <begin position="211"/>
        <end position="230"/>
    </location>
</feature>
<sequence length="544" mass="56855">MPKNTTPQPEPDESVGQAALPGADQPGAEHPTTDLPGPDHTGPDHSATDGAGQPPTAPPLVEPLAGNRFFAWMRSLNLNREPGWIGGVAAGIAARLGVDPLIVRGILVVVAVLGGPALLLYAAAWLLLPDENDKIHLEEVFKGRLDSPIAGIGALILLSMLPVTQGFWFAGNAFWGEPYWAQSFGRALWTVVVLGLIVWFVIWVARRSSRASNVPTPTPATTDARPETIPQPHTAAYSAAGAGAAGAPGARPVAPPGTATAEEFAAWRLQQEQWKAENVAFRTRQANEQRAASLAAQAQYRAERAARRAVYEAHQARTRSNPLYSFIAIGLALVVGGVVTVLQGDGAIEPAGVLAGLGATLAVLAVAIIVNGVRGHRPGGAQGVAAIVLVPLLIAAVLPHSPNISYVDNATFAPQAEDSYSNDVYFVAAADTVIDLRGYFDEPLPAGYEGDLFSDTTIVSGAGDVTVLVPADAAFSYSATIGSGRLDSPDGDARGAWVREYGQFNLVDGVPPGEEPERAMYLVVAMGTGTLRFEQTAATEGASE</sequence>
<evidence type="ECO:0000256" key="2">
    <source>
        <dbReference type="SAM" id="Phobius"/>
    </source>
</evidence>
<keyword evidence="5" id="KW-1185">Reference proteome</keyword>
<accession>A0ABV2QQ00</accession>